<dbReference type="GO" id="GO:0022857">
    <property type="term" value="F:transmembrane transporter activity"/>
    <property type="evidence" value="ECO:0007669"/>
    <property type="project" value="TreeGrafter"/>
</dbReference>
<evidence type="ECO:0000256" key="7">
    <source>
        <dbReference type="ARBA" id="ARBA00023136"/>
    </source>
</evidence>
<feature type="domain" description="HTH araC/xylS-type" evidence="10">
    <location>
        <begin position="188"/>
        <end position="289"/>
    </location>
</feature>
<feature type="transmembrane region" description="Helical" evidence="9">
    <location>
        <begin position="711"/>
        <end position="735"/>
    </location>
</feature>
<dbReference type="InterPro" id="IPR018062">
    <property type="entry name" value="HTH_AraC-typ_CS"/>
</dbReference>
<keyword evidence="7 9" id="KW-0472">Membrane</keyword>
<evidence type="ECO:0000256" key="5">
    <source>
        <dbReference type="ARBA" id="ARBA00023015"/>
    </source>
</evidence>
<feature type="transmembrane region" description="Helical" evidence="9">
    <location>
        <begin position="1088"/>
        <end position="1109"/>
    </location>
</feature>
<protein>
    <submittedName>
        <fullName evidence="11">Putative ABC transport system permease protein</fullName>
    </submittedName>
</protein>
<dbReference type="STRING" id="551996.SAMN05192573_107174"/>
<dbReference type="RefSeq" id="WP_091168816.1">
    <property type="nucleotide sequence ID" value="NZ_FNCG01000007.1"/>
</dbReference>
<dbReference type="InterPro" id="IPR025857">
    <property type="entry name" value="MacB_PCD"/>
</dbReference>
<dbReference type="InterPro" id="IPR003838">
    <property type="entry name" value="ABC3_permease_C"/>
</dbReference>
<feature type="transmembrane region" description="Helical" evidence="9">
    <location>
        <begin position="663"/>
        <end position="691"/>
    </location>
</feature>
<keyword evidence="8" id="KW-0804">Transcription</keyword>
<evidence type="ECO:0000256" key="8">
    <source>
        <dbReference type="ARBA" id="ARBA00023163"/>
    </source>
</evidence>
<dbReference type="Pfam" id="PF12833">
    <property type="entry name" value="HTH_18"/>
    <property type="match status" value="1"/>
</dbReference>
<evidence type="ECO:0000313" key="11">
    <source>
        <dbReference type="EMBL" id="SDH19395.1"/>
    </source>
</evidence>
<dbReference type="PANTHER" id="PTHR30572:SF18">
    <property type="entry name" value="ABC-TYPE MACROLIDE FAMILY EXPORT SYSTEM PERMEASE COMPONENT 2"/>
    <property type="match status" value="1"/>
</dbReference>
<evidence type="ECO:0000313" key="12">
    <source>
        <dbReference type="Proteomes" id="UP000199705"/>
    </source>
</evidence>
<feature type="transmembrane region" description="Helical" evidence="9">
    <location>
        <begin position="1057"/>
        <end position="1076"/>
    </location>
</feature>
<proteinExistence type="predicted"/>
<keyword evidence="5" id="KW-0805">Transcription regulation</keyword>
<dbReference type="InterPro" id="IPR009057">
    <property type="entry name" value="Homeodomain-like_sf"/>
</dbReference>
<evidence type="ECO:0000259" key="10">
    <source>
        <dbReference type="PROSITE" id="PS01124"/>
    </source>
</evidence>
<keyword evidence="3 9" id="KW-0812">Transmembrane</keyword>
<dbReference type="SUPFAM" id="SSF46689">
    <property type="entry name" value="Homeodomain-like"/>
    <property type="match status" value="1"/>
</dbReference>
<dbReference type="PANTHER" id="PTHR30572">
    <property type="entry name" value="MEMBRANE COMPONENT OF TRANSPORTER-RELATED"/>
    <property type="match status" value="1"/>
</dbReference>
<gene>
    <name evidence="11" type="ORF">SAMN05192573_107174</name>
</gene>
<keyword evidence="4 9" id="KW-1133">Transmembrane helix</keyword>
<evidence type="ECO:0000256" key="4">
    <source>
        <dbReference type="ARBA" id="ARBA00022989"/>
    </source>
</evidence>
<feature type="transmembrane region" description="Helical" evidence="9">
    <location>
        <begin position="1004"/>
        <end position="1029"/>
    </location>
</feature>
<dbReference type="Pfam" id="PF02687">
    <property type="entry name" value="FtsX"/>
    <property type="match status" value="2"/>
</dbReference>
<keyword evidence="6" id="KW-0238">DNA-binding</keyword>
<dbReference type="PROSITE" id="PS00041">
    <property type="entry name" value="HTH_ARAC_FAMILY_1"/>
    <property type="match status" value="1"/>
</dbReference>
<evidence type="ECO:0000256" key="2">
    <source>
        <dbReference type="ARBA" id="ARBA00022475"/>
    </source>
</evidence>
<dbReference type="InterPro" id="IPR018060">
    <property type="entry name" value="HTH_AraC"/>
</dbReference>
<feature type="transmembrane region" description="Helical" evidence="9">
    <location>
        <begin position="344"/>
        <end position="368"/>
    </location>
</feature>
<dbReference type="Proteomes" id="UP000199705">
    <property type="component" value="Unassembled WGS sequence"/>
</dbReference>
<dbReference type="Gene3D" id="1.10.10.60">
    <property type="entry name" value="Homeodomain-like"/>
    <property type="match status" value="2"/>
</dbReference>
<dbReference type="EMBL" id="FNCG01000007">
    <property type="protein sequence ID" value="SDH19395.1"/>
    <property type="molecule type" value="Genomic_DNA"/>
</dbReference>
<feature type="transmembrane region" description="Helical" evidence="9">
    <location>
        <begin position="617"/>
        <end position="642"/>
    </location>
</feature>
<dbReference type="InterPro" id="IPR050250">
    <property type="entry name" value="Macrolide_Exporter_MacB"/>
</dbReference>
<dbReference type="SMART" id="SM00342">
    <property type="entry name" value="HTH_ARAC"/>
    <property type="match status" value="1"/>
</dbReference>
<feature type="transmembrane region" description="Helical" evidence="9">
    <location>
        <begin position="756"/>
        <end position="780"/>
    </location>
</feature>
<evidence type="ECO:0000256" key="9">
    <source>
        <dbReference type="SAM" id="Phobius"/>
    </source>
</evidence>
<sequence>MIFTGFTVAMLLWSGKRINSSANRYLSLVLSVTLLHAAGLPLSVMLAWGPLLYFYFLQLIHPGRTFQRGNLWHFGPLVLLPVVPGWIVLLSMAGYLCLSHQLIRDAQRSQQAVLMDRQLMRYRRLDSILKVLLLLTAVYWLNDLIVLGILVVLIWIGFSNISASDTRPEQSLPTSVPQNLRDRGRWLKKVVAADRLYEDAELSLTTLAEKLDIHPHELSRIINQSFKKNFNDFINELRIQAVIRKLHHPDYERYNLLGIAYDSGFNSKSTFNRFFKELTGQTPAEHKRKLKKEVSNDKLTLPAADKPVILPRESTWVRVAQRPKRKSMIRNYLKTAYRSLQKNIGFTLLNIFGLSAGLATFLLIVFYVTHELGYDKYNEHADRIYRIGLDVKLNGNANQYATSEEPLPATIKGMFPEIEQMTRMIDVGGLFLSPSKFYIRKGNENIQEKKIVFTESSLFKVFTLPMIEGSPANALDAPHSAVITESTARKYFNRTTVVGQTLTINDTSAYKITGVIKDIPEQSHFHYDFFLSYSSRAESAQHGWGYGGMHNYLLLKPRANVHRLEKEIAAVEIKNSFNPAAWSSGDNYFRTVLMPITDIHLRDQAKYQLEAGSNIQYVYIFSVIAIFILLIACVNFMNLSTARSANRTKEVGVRKVLGSSRKFIIVQFLTESMLVTVASAFMGALIAWLLLPMFNQLAAKQLALHWGQLVWLVPTLLLIALVVGFLAGAYPAFFLSAFQPIDVLKGKIANGFKGSFLRSFLVVFQFSISIFLIISTLVIFNQLQFIRNKSLGFDRSHVLVIKNSDVLGNSAALFKNELKQIPEVENVSMSAFQPTGDLRLRTGLFPSRLIDIKQVILTEFWPVDEDYIHTMRLTLASGRNFSKDMPTDSAGMIVNEAFVRKYGAKDPLNKTLYRDSYGIQPYHIVGVVKDFHYASLHEEVMPLALYYAPDNGAINVRLRGREISNVLALIEKRWKHFSPNEQFTYSFMDADFDSTYRAEQRAGTIFLCFSTLAILIACLGLFGLAAYAAEQRTKEIGIRKVLGASVSKITGMLSVDFLKLVVIALFIATPLAWWAMQKWLQGFAYRTTIQWYLVAAAAFAAISIALITISFQSIRAALANPVDSLRNE</sequence>
<dbReference type="GO" id="GO:0005886">
    <property type="term" value="C:plasma membrane"/>
    <property type="evidence" value="ECO:0007669"/>
    <property type="project" value="UniProtKB-SubCell"/>
</dbReference>
<comment type="subcellular location">
    <subcellularLocation>
        <location evidence="1">Cell membrane</location>
        <topology evidence="1">Multi-pass membrane protein</topology>
    </subcellularLocation>
</comment>
<evidence type="ECO:0000256" key="1">
    <source>
        <dbReference type="ARBA" id="ARBA00004651"/>
    </source>
</evidence>
<keyword evidence="12" id="KW-1185">Reference proteome</keyword>
<accession>A0A1G8AEF3</accession>
<dbReference type="PROSITE" id="PS01124">
    <property type="entry name" value="HTH_ARAC_FAMILY_2"/>
    <property type="match status" value="1"/>
</dbReference>
<dbReference type="GO" id="GO:0003700">
    <property type="term" value="F:DNA-binding transcription factor activity"/>
    <property type="evidence" value="ECO:0007669"/>
    <property type="project" value="InterPro"/>
</dbReference>
<name>A0A1G8AEF3_9SPHI</name>
<dbReference type="GO" id="GO:0043565">
    <property type="term" value="F:sequence-specific DNA binding"/>
    <property type="evidence" value="ECO:0007669"/>
    <property type="project" value="InterPro"/>
</dbReference>
<feature type="transmembrane region" description="Helical" evidence="9">
    <location>
        <begin position="25"/>
        <end position="56"/>
    </location>
</feature>
<dbReference type="Pfam" id="PF12704">
    <property type="entry name" value="MacB_PCD"/>
    <property type="match status" value="2"/>
</dbReference>
<evidence type="ECO:0000256" key="3">
    <source>
        <dbReference type="ARBA" id="ARBA00022692"/>
    </source>
</evidence>
<reference evidence="12" key="1">
    <citation type="submission" date="2016-10" db="EMBL/GenBank/DDBJ databases">
        <authorList>
            <person name="Varghese N."/>
            <person name="Submissions S."/>
        </authorList>
    </citation>
    <scope>NUCLEOTIDE SEQUENCE [LARGE SCALE GENOMIC DNA]</scope>
    <source>
        <strain evidence="12">Gh-67</strain>
    </source>
</reference>
<dbReference type="AlphaFoldDB" id="A0A1G8AEF3"/>
<evidence type="ECO:0000256" key="6">
    <source>
        <dbReference type="ARBA" id="ARBA00023125"/>
    </source>
</evidence>
<feature type="transmembrane region" description="Helical" evidence="9">
    <location>
        <begin position="76"/>
        <end position="98"/>
    </location>
</feature>
<feature type="transmembrane region" description="Helical" evidence="9">
    <location>
        <begin position="147"/>
        <end position="163"/>
    </location>
</feature>
<keyword evidence="2" id="KW-1003">Cell membrane</keyword>
<organism evidence="11 12">
    <name type="scientific">Mucilaginibacter gossypii</name>
    <dbReference type="NCBI Taxonomy" id="551996"/>
    <lineage>
        <taxon>Bacteria</taxon>
        <taxon>Pseudomonadati</taxon>
        <taxon>Bacteroidota</taxon>
        <taxon>Sphingobacteriia</taxon>
        <taxon>Sphingobacteriales</taxon>
        <taxon>Sphingobacteriaceae</taxon>
        <taxon>Mucilaginibacter</taxon>
    </lineage>
</organism>